<dbReference type="InterPro" id="IPR002999">
    <property type="entry name" value="Tudor"/>
</dbReference>
<feature type="compositionally biased region" description="Polar residues" evidence="1">
    <location>
        <begin position="353"/>
        <end position="373"/>
    </location>
</feature>
<proteinExistence type="predicted"/>
<keyword evidence="4" id="KW-1185">Reference proteome</keyword>
<dbReference type="AlphaFoldDB" id="A0A4Z2B5Z4"/>
<dbReference type="Gene3D" id="2.30.30.140">
    <property type="match status" value="1"/>
</dbReference>
<feature type="region of interest" description="Disordered" evidence="1">
    <location>
        <begin position="350"/>
        <end position="378"/>
    </location>
</feature>
<dbReference type="EMBL" id="SWLE01000019">
    <property type="protein sequence ID" value="TNM87763.1"/>
    <property type="molecule type" value="Genomic_DNA"/>
</dbReference>
<protein>
    <recommendedName>
        <fullName evidence="2">Tudor domain-containing protein</fullName>
    </recommendedName>
</protein>
<gene>
    <name evidence="3" type="ORF">fugu_005984</name>
</gene>
<dbReference type="PANTHER" id="PTHR22948:SF19">
    <property type="entry name" value="TUDOR DOMAIN-CONTAINING PROTEIN 5"/>
    <property type="match status" value="1"/>
</dbReference>
<dbReference type="Proteomes" id="UP000516260">
    <property type="component" value="Chromosome 6"/>
</dbReference>
<evidence type="ECO:0000256" key="1">
    <source>
        <dbReference type="SAM" id="MobiDB-lite"/>
    </source>
</evidence>
<evidence type="ECO:0000313" key="3">
    <source>
        <dbReference type="EMBL" id="TNM87763.1"/>
    </source>
</evidence>
<reference evidence="3 4" key="1">
    <citation type="submission" date="2019-04" db="EMBL/GenBank/DDBJ databases">
        <title>The sequence and de novo assembly of Takifugu bimaculatus genome using PacBio and Hi-C technologies.</title>
        <authorList>
            <person name="Xu P."/>
            <person name="Liu B."/>
            <person name="Zhou Z."/>
        </authorList>
    </citation>
    <scope>NUCLEOTIDE SEQUENCE [LARGE SCALE GENOMIC DNA]</scope>
    <source>
        <strain evidence="3">TB-2018</strain>
        <tissue evidence="3">Muscle</tissue>
    </source>
</reference>
<name>A0A4Z2B5Z4_9TELE</name>
<dbReference type="PANTHER" id="PTHR22948">
    <property type="entry name" value="TUDOR DOMAIN CONTAINING PROTEIN"/>
    <property type="match status" value="1"/>
</dbReference>
<evidence type="ECO:0000313" key="4">
    <source>
        <dbReference type="Proteomes" id="UP000516260"/>
    </source>
</evidence>
<dbReference type="Pfam" id="PF00567">
    <property type="entry name" value="TUDOR"/>
    <property type="match status" value="1"/>
</dbReference>
<evidence type="ECO:0000259" key="2">
    <source>
        <dbReference type="PROSITE" id="PS50304"/>
    </source>
</evidence>
<dbReference type="InterPro" id="IPR050621">
    <property type="entry name" value="Tudor_domain_containing"/>
</dbReference>
<comment type="caution">
    <text evidence="3">The sequence shown here is derived from an EMBL/GenBank/DDBJ whole genome shotgun (WGS) entry which is preliminary data.</text>
</comment>
<dbReference type="SUPFAM" id="SSF63748">
    <property type="entry name" value="Tudor/PWWP/MBT"/>
    <property type="match status" value="1"/>
</dbReference>
<feature type="domain" description="Tudor" evidence="2">
    <location>
        <begin position="149"/>
        <end position="207"/>
    </location>
</feature>
<dbReference type="PROSITE" id="PS50304">
    <property type="entry name" value="TUDOR"/>
    <property type="match status" value="1"/>
</dbReference>
<sequence>MSDTLVLKPAERDSGQHWLVSVVPDSDALQTAVGSLFGKASRKTLTDEAVIPTDLGHAMELSTEPQLNLHYGSTVPPDALKSQRLKKPTRYAERDVVQVLVEHVESPGLFYVSFCDSEEARTTEDMMIEMRRCYRCPEVSERYSLPERFVRRGQVCCVCPEGMWFYRVVIHQILSPTHVKVYFVDFGNMTVVPSNRLKFLKARYSELPARAVQSALAGIKPTKGSWTLEAAASFQKLCTNNPLVGALACYTGDVLHLYLCDTRKENDVYIHKVLLSEGHGIACSPSAREELCACVIPVSMYLGEGTLDLPDIKEEPSLTPVSHSSKVEEVDLPGLELIEDSDSCCHIQDEDSSSFSVDQSVTFSETDPTGTEPTSPPRAMCTSAALPDLIQSTPTVPVDLKLKLKRWLPTITGATEPSHDHSDLCGEDATILEGPGPPHLWIGAGCAVPSTDIRFLISCVWGQRMIPSITTLKFSIKISLVVQQKHPQLLKIKSPPVFEGSNPALHSQPSAGSAPINDSNGILFWKPCSLSLKKRADGTWVTWSPGWEVHTCTFPVERRAVHRAIATDSSSFFEGQQTPDQLSLASAPSIFAPTGSLQ</sequence>
<dbReference type="InterPro" id="IPR035437">
    <property type="entry name" value="SNase_OB-fold_sf"/>
</dbReference>
<organism evidence="3 4">
    <name type="scientific">Takifugu bimaculatus</name>
    <dbReference type="NCBI Taxonomy" id="433685"/>
    <lineage>
        <taxon>Eukaryota</taxon>
        <taxon>Metazoa</taxon>
        <taxon>Chordata</taxon>
        <taxon>Craniata</taxon>
        <taxon>Vertebrata</taxon>
        <taxon>Euteleostomi</taxon>
        <taxon>Actinopterygii</taxon>
        <taxon>Neopterygii</taxon>
        <taxon>Teleostei</taxon>
        <taxon>Neoteleostei</taxon>
        <taxon>Acanthomorphata</taxon>
        <taxon>Eupercaria</taxon>
        <taxon>Tetraodontiformes</taxon>
        <taxon>Tetradontoidea</taxon>
        <taxon>Tetraodontidae</taxon>
        <taxon>Takifugu</taxon>
    </lineage>
</organism>
<accession>A0A4Z2B5Z4</accession>
<dbReference type="Gene3D" id="2.40.50.90">
    <property type="match status" value="1"/>
</dbReference>